<reference evidence="2" key="1">
    <citation type="journal article" date="2015" name="Genome Announc.">
        <title>Draft Genome Sequence of Thiostrepton-Producing Streptomyces azureus ATCC 14921.</title>
        <authorList>
            <person name="Sakihara K."/>
            <person name="Maeda J."/>
            <person name="Tashiro K."/>
            <person name="Fujino Y."/>
            <person name="Kuhara S."/>
            <person name="Ohshima T."/>
            <person name="Ogata S."/>
            <person name="Doi K."/>
        </authorList>
    </citation>
    <scope>NUCLEOTIDE SEQUENCE [LARGE SCALE GENOMIC DNA]</scope>
    <source>
        <strain evidence="2">ATCC14921</strain>
    </source>
</reference>
<keyword evidence="3" id="KW-1185">Reference proteome</keyword>
<dbReference type="Proteomes" id="UP000053859">
    <property type="component" value="Unassembled WGS sequence"/>
</dbReference>
<dbReference type="EMBL" id="DF968333">
    <property type="protein sequence ID" value="GAP50353.1"/>
    <property type="molecule type" value="Genomic_DNA"/>
</dbReference>
<organism evidence="2 3">
    <name type="scientific">Streptomyces azureus</name>
    <dbReference type="NCBI Taxonomy" id="146537"/>
    <lineage>
        <taxon>Bacteria</taxon>
        <taxon>Bacillati</taxon>
        <taxon>Actinomycetota</taxon>
        <taxon>Actinomycetes</taxon>
        <taxon>Kitasatosporales</taxon>
        <taxon>Streptomycetaceae</taxon>
        <taxon>Streptomyces</taxon>
    </lineage>
</organism>
<evidence type="ECO:0000313" key="2">
    <source>
        <dbReference type="EMBL" id="GAP50353.1"/>
    </source>
</evidence>
<name>A0A0K8PRI0_STRAJ</name>
<evidence type="ECO:0000313" key="3">
    <source>
        <dbReference type="Proteomes" id="UP000053859"/>
    </source>
</evidence>
<evidence type="ECO:0008006" key="4">
    <source>
        <dbReference type="Google" id="ProtNLM"/>
    </source>
</evidence>
<evidence type="ECO:0000256" key="1">
    <source>
        <dbReference type="SAM" id="SignalP"/>
    </source>
</evidence>
<gene>
    <name evidence="2" type="ORF">SAZU_5210</name>
</gene>
<protein>
    <recommendedName>
        <fullName evidence="4">Secreted protein</fullName>
    </recommendedName>
</protein>
<feature type="chain" id="PRO_5005514381" description="Secreted protein" evidence="1">
    <location>
        <begin position="31"/>
        <end position="138"/>
    </location>
</feature>
<keyword evidence="1" id="KW-0732">Signal</keyword>
<proteinExistence type="predicted"/>
<feature type="signal peptide" evidence="1">
    <location>
        <begin position="1"/>
        <end position="30"/>
    </location>
</feature>
<accession>A0A0K8PRI0</accession>
<dbReference type="PATRIC" id="fig|146537.3.peg.5483"/>
<sequence>MHMKKTVGRIAIAFAVAIGGVVATSGTANAYGTGECKYSKERTGSGNGDTVILQIWRCPDGHDYARGIISGSASASKARVWLDDSINGGKSWTARQYTTSPSRSTQTPQNNLLYDGSPHKVRACGDTSGHRTICTAWY</sequence>
<dbReference type="AlphaFoldDB" id="A0A0K8PRI0"/>